<keyword evidence="1" id="KW-0175">Coiled coil</keyword>
<dbReference type="PANTHER" id="PTHR46293:SF1">
    <property type="entry name" value="OS03G0632800 PROTEIN"/>
    <property type="match status" value="1"/>
</dbReference>
<organism evidence="2 3">
    <name type="scientific">Parasponia andersonii</name>
    <name type="common">Sponia andersonii</name>
    <dbReference type="NCBI Taxonomy" id="3476"/>
    <lineage>
        <taxon>Eukaryota</taxon>
        <taxon>Viridiplantae</taxon>
        <taxon>Streptophyta</taxon>
        <taxon>Embryophyta</taxon>
        <taxon>Tracheophyta</taxon>
        <taxon>Spermatophyta</taxon>
        <taxon>Magnoliopsida</taxon>
        <taxon>eudicotyledons</taxon>
        <taxon>Gunneridae</taxon>
        <taxon>Pentapetalae</taxon>
        <taxon>rosids</taxon>
        <taxon>fabids</taxon>
        <taxon>Rosales</taxon>
        <taxon>Cannabaceae</taxon>
        <taxon>Parasponia</taxon>
    </lineage>
</organism>
<protein>
    <submittedName>
        <fullName evidence="2">Uncharacterized protein</fullName>
    </submittedName>
</protein>
<evidence type="ECO:0000313" key="2">
    <source>
        <dbReference type="EMBL" id="PON46110.1"/>
    </source>
</evidence>
<proteinExistence type="predicted"/>
<dbReference type="EMBL" id="JXTB01000318">
    <property type="protein sequence ID" value="PON46110.1"/>
    <property type="molecule type" value="Genomic_DNA"/>
</dbReference>
<comment type="caution">
    <text evidence="2">The sequence shown here is derived from an EMBL/GenBank/DDBJ whole genome shotgun (WGS) entry which is preliminary data.</text>
</comment>
<evidence type="ECO:0000256" key="1">
    <source>
        <dbReference type="SAM" id="Coils"/>
    </source>
</evidence>
<dbReference type="GO" id="GO:0004842">
    <property type="term" value="F:ubiquitin-protein transferase activity"/>
    <property type="evidence" value="ECO:0007669"/>
    <property type="project" value="InterPro"/>
</dbReference>
<reference evidence="3" key="1">
    <citation type="submission" date="2016-06" db="EMBL/GenBank/DDBJ databases">
        <title>Parallel loss of symbiosis genes in relatives of nitrogen-fixing non-legume Parasponia.</title>
        <authorList>
            <person name="Van Velzen R."/>
            <person name="Holmer R."/>
            <person name="Bu F."/>
            <person name="Rutten L."/>
            <person name="Van Zeijl A."/>
            <person name="Liu W."/>
            <person name="Santuari L."/>
            <person name="Cao Q."/>
            <person name="Sharma T."/>
            <person name="Shen D."/>
            <person name="Roswanjaya Y."/>
            <person name="Wardhani T."/>
            <person name="Kalhor M.S."/>
            <person name="Jansen J."/>
            <person name="Van den Hoogen J."/>
            <person name="Gungor B."/>
            <person name="Hartog M."/>
            <person name="Hontelez J."/>
            <person name="Verver J."/>
            <person name="Yang W.-C."/>
            <person name="Schijlen E."/>
            <person name="Repin R."/>
            <person name="Schilthuizen M."/>
            <person name="Schranz E."/>
            <person name="Heidstra R."/>
            <person name="Miyata K."/>
            <person name="Fedorova E."/>
            <person name="Kohlen W."/>
            <person name="Bisseling T."/>
            <person name="Smit S."/>
            <person name="Geurts R."/>
        </authorList>
    </citation>
    <scope>NUCLEOTIDE SEQUENCE [LARGE SCALE GENOMIC DNA]</scope>
    <source>
        <strain evidence="3">cv. WU1-14</strain>
    </source>
</reference>
<evidence type="ECO:0000313" key="3">
    <source>
        <dbReference type="Proteomes" id="UP000237105"/>
    </source>
</evidence>
<keyword evidence="3" id="KW-1185">Reference proteome</keyword>
<dbReference type="InterPro" id="IPR044807">
    <property type="entry name" value="DRIP1-like"/>
</dbReference>
<accession>A0A2P5BBF6</accession>
<name>A0A2P5BBF6_PARAD</name>
<dbReference type="AlphaFoldDB" id="A0A2P5BBF6"/>
<dbReference type="PANTHER" id="PTHR46293">
    <property type="entry name" value="E3 UBIQUITIN PROTEIN LIGASE DRIP1"/>
    <property type="match status" value="1"/>
</dbReference>
<dbReference type="Proteomes" id="UP000237105">
    <property type="component" value="Unassembled WGS sequence"/>
</dbReference>
<dbReference type="STRING" id="3476.A0A2P5BBF6"/>
<feature type="coiled-coil region" evidence="1">
    <location>
        <begin position="262"/>
        <end position="291"/>
    </location>
</feature>
<sequence length="305" mass="34032">MFVSFLGPASNLYNIIIDSNPVCRNCICEKLCDEVHSYPVCNIDLARLPLEKLRPDHSLQDVRVKILPLKKRKLVDPEFTPSVSSPVEREEVRATSSSAVANMPTQVCSEDAKRNNRTDKVLDFCKERIVELKSTISLVAEMTGEALSSSPVVSQNLGVLKVLASNPIPEWSGSLEAYESISGINHSAMSALQSIRSGIPLQDAEEFQKKRLVDIINVVLSSIKMLYGIFRTACLLDQNEKDLLKALQQLEEKDVLVASLRRTEEEQRSIAEQAQIKQAQAESALREMQMKEIAITGAVEDFRIF</sequence>
<dbReference type="OrthoDB" id="1190269at2759"/>
<gene>
    <name evidence="2" type="ORF">PanWU01x14_254240</name>
</gene>